<comment type="caution">
    <text evidence="1">The sequence shown here is derived from an EMBL/GenBank/DDBJ whole genome shotgun (WGS) entry which is preliminary data.</text>
</comment>
<organism evidence="1 2">
    <name type="scientific">Cirrhinus molitorella</name>
    <name type="common">mud carp</name>
    <dbReference type="NCBI Taxonomy" id="172907"/>
    <lineage>
        <taxon>Eukaryota</taxon>
        <taxon>Metazoa</taxon>
        <taxon>Chordata</taxon>
        <taxon>Craniata</taxon>
        <taxon>Vertebrata</taxon>
        <taxon>Euteleostomi</taxon>
        <taxon>Actinopterygii</taxon>
        <taxon>Neopterygii</taxon>
        <taxon>Teleostei</taxon>
        <taxon>Ostariophysi</taxon>
        <taxon>Cypriniformes</taxon>
        <taxon>Cyprinidae</taxon>
        <taxon>Labeoninae</taxon>
        <taxon>Labeonini</taxon>
        <taxon>Cirrhinus</taxon>
    </lineage>
</organism>
<name>A0AA88TK75_9TELE</name>
<dbReference type="Proteomes" id="UP001187343">
    <property type="component" value="Unassembled WGS sequence"/>
</dbReference>
<evidence type="ECO:0000313" key="1">
    <source>
        <dbReference type="EMBL" id="KAK2887345.1"/>
    </source>
</evidence>
<gene>
    <name evidence="1" type="ORF">Q8A67_015573</name>
</gene>
<dbReference type="AlphaFoldDB" id="A0AA88TK75"/>
<evidence type="ECO:0000313" key="2">
    <source>
        <dbReference type="Proteomes" id="UP001187343"/>
    </source>
</evidence>
<accession>A0AA88TK75</accession>
<proteinExistence type="predicted"/>
<reference evidence="1" key="1">
    <citation type="submission" date="2023-08" db="EMBL/GenBank/DDBJ databases">
        <title>Chromosome-level Genome Assembly of mud carp (Cirrhinus molitorella).</title>
        <authorList>
            <person name="Liu H."/>
        </authorList>
    </citation>
    <scope>NUCLEOTIDE SEQUENCE</scope>
    <source>
        <strain evidence="1">Prfri</strain>
        <tissue evidence="1">Muscle</tissue>
    </source>
</reference>
<dbReference type="EMBL" id="JAUYZG010000015">
    <property type="protein sequence ID" value="KAK2887345.1"/>
    <property type="molecule type" value="Genomic_DNA"/>
</dbReference>
<keyword evidence="2" id="KW-1185">Reference proteome</keyword>
<sequence length="72" mass="7767">MRTSRWPCISARPRLLARKAKAAHTSKPCKTTSALAGWAYSSAGQVASALRSMAVLQVYQAKLLCALDESET</sequence>
<protein>
    <submittedName>
        <fullName evidence="1">Uncharacterized protein</fullName>
    </submittedName>
</protein>